<feature type="binding site" evidence="5">
    <location>
        <position position="61"/>
    </location>
    <ligand>
        <name>Mg(2+)</name>
        <dbReference type="ChEBI" id="CHEBI:18420"/>
        <label>1</label>
    </ligand>
</feature>
<dbReference type="InterPro" id="IPR008162">
    <property type="entry name" value="Pyrophosphatase"/>
</dbReference>
<protein>
    <recommendedName>
        <fullName evidence="5">Inorganic pyrophosphatase</fullName>
        <ecNumber evidence="5">3.6.1.1</ecNumber>
    </recommendedName>
    <alternativeName>
        <fullName evidence="5">Pyrophosphate phospho-hydrolase</fullName>
        <shortName evidence="5">PPase</shortName>
    </alternativeName>
</protein>
<keyword evidence="3 5" id="KW-0378">Hydrolase</keyword>
<dbReference type="Gene3D" id="3.90.80.10">
    <property type="entry name" value="Inorganic pyrophosphatase"/>
    <property type="match status" value="1"/>
</dbReference>
<dbReference type="HAMAP" id="MF_00209">
    <property type="entry name" value="Inorganic_PPase"/>
    <property type="match status" value="1"/>
</dbReference>
<comment type="function">
    <text evidence="5">Catalyzes the hydrolysis of inorganic pyrophosphate (PPi) forming two phosphate ions.</text>
</comment>
<feature type="binding site" evidence="5">
    <location>
        <position position="56"/>
    </location>
    <ligand>
        <name>Mg(2+)</name>
        <dbReference type="ChEBI" id="CHEBI:18420"/>
        <label>1</label>
    </ligand>
</feature>
<keyword evidence="5" id="KW-0963">Cytoplasm</keyword>
<evidence type="ECO:0000256" key="5">
    <source>
        <dbReference type="HAMAP-Rule" id="MF_00209"/>
    </source>
</evidence>
<evidence type="ECO:0000256" key="1">
    <source>
        <dbReference type="ARBA" id="ARBA00001946"/>
    </source>
</evidence>
<comment type="subcellular location">
    <subcellularLocation>
        <location evidence="5">Cytoplasm</location>
    </subcellularLocation>
</comment>
<reference evidence="6" key="1">
    <citation type="submission" date="2022-10" db="EMBL/GenBank/DDBJ databases">
        <title>Host association and intracellularity evolved multiple times independently in the Rickettsiales.</title>
        <authorList>
            <person name="Castelli M."/>
            <person name="Nardi T."/>
            <person name="Gammuto L."/>
            <person name="Bellinzona G."/>
            <person name="Sabaneyeva E."/>
            <person name="Potekhin A."/>
            <person name="Serra V."/>
            <person name="Petroni G."/>
            <person name="Sassera D."/>
        </authorList>
    </citation>
    <scope>NUCLEOTIDE SEQUENCE [LARGE SCALE GENOMIC DNA]</scope>
    <source>
        <strain evidence="6">US_Bl 11III1</strain>
    </source>
</reference>
<dbReference type="SUPFAM" id="SSF50324">
    <property type="entry name" value="Inorganic pyrophosphatase"/>
    <property type="match status" value="1"/>
</dbReference>
<dbReference type="EMBL" id="CP110343">
    <property type="protein sequence ID" value="WPX97908.1"/>
    <property type="molecule type" value="Genomic_DNA"/>
</dbReference>
<dbReference type="CDD" id="cd00412">
    <property type="entry name" value="pyrophosphatase"/>
    <property type="match status" value="1"/>
</dbReference>
<feature type="binding site" evidence="5">
    <location>
        <position position="46"/>
    </location>
    <ligand>
        <name>substrate</name>
    </ligand>
</feature>
<keyword evidence="7" id="KW-1185">Reference proteome</keyword>
<feature type="binding site" evidence="5">
    <location>
        <position position="93"/>
    </location>
    <ligand>
        <name>Mg(2+)</name>
        <dbReference type="ChEBI" id="CHEBI:18420"/>
        <label>1</label>
    </ligand>
</feature>
<evidence type="ECO:0000313" key="6">
    <source>
        <dbReference type="EMBL" id="WPX97908.1"/>
    </source>
</evidence>
<evidence type="ECO:0000313" key="7">
    <source>
        <dbReference type="Proteomes" id="UP001325140"/>
    </source>
</evidence>
<evidence type="ECO:0000256" key="4">
    <source>
        <dbReference type="ARBA" id="ARBA00022842"/>
    </source>
</evidence>
<dbReference type="EC" id="3.6.1.1" evidence="5"/>
<feature type="binding site" evidence="5">
    <location>
        <position position="20"/>
    </location>
    <ligand>
        <name>substrate</name>
    </ligand>
</feature>
<dbReference type="Proteomes" id="UP001325140">
    <property type="component" value="Chromosome"/>
</dbReference>
<dbReference type="Pfam" id="PF00719">
    <property type="entry name" value="Pyrophosphatase"/>
    <property type="match status" value="1"/>
</dbReference>
<comment type="cofactor">
    <cofactor evidence="1 5">
        <name>Mg(2+)</name>
        <dbReference type="ChEBI" id="CHEBI:18420"/>
    </cofactor>
</comment>
<feature type="binding site" evidence="5">
    <location>
        <position position="132"/>
    </location>
    <ligand>
        <name>substrate</name>
    </ligand>
</feature>
<comment type="similarity">
    <text evidence="5">Belongs to the PPase family.</text>
</comment>
<proteinExistence type="inferred from homology"/>
<dbReference type="RefSeq" id="WP_323721888.1">
    <property type="nucleotide sequence ID" value="NZ_CP110343.1"/>
</dbReference>
<keyword evidence="4 5" id="KW-0460">Magnesium</keyword>
<keyword evidence="2 5" id="KW-0479">Metal-binding</keyword>
<feature type="binding site" evidence="5">
    <location>
        <position position="34"/>
    </location>
    <ligand>
        <name>substrate</name>
    </ligand>
</feature>
<feature type="binding site" evidence="5">
    <location>
        <position position="61"/>
    </location>
    <ligand>
        <name>Mg(2+)</name>
        <dbReference type="ChEBI" id="CHEBI:18420"/>
        <label>2</label>
    </ligand>
</feature>
<sequence length="171" mass="19298">MSSVKAFDIMIEIEQGSNLKCEFDPNFRCLRLDRILPTSMIFPVSYGFFVGVKGEDGDPLDALLISSSNVFSGVIVSARVIGVMRMEDEKGSDDKILLVPLKSSDKMMAHIDSYLSLNADLLKQIEHFFAHYKDMEKEDGKWVKILGWGSSDEAHHIIESCLRKYGVQKFV</sequence>
<evidence type="ECO:0000256" key="2">
    <source>
        <dbReference type="ARBA" id="ARBA00022723"/>
    </source>
</evidence>
<name>A0ABZ0URY1_9RICK</name>
<organism evidence="6 7">
    <name type="scientific">Candidatus Fokinia crypta</name>
    <dbReference type="NCBI Taxonomy" id="1920990"/>
    <lineage>
        <taxon>Bacteria</taxon>
        <taxon>Pseudomonadati</taxon>
        <taxon>Pseudomonadota</taxon>
        <taxon>Alphaproteobacteria</taxon>
        <taxon>Rickettsiales</taxon>
        <taxon>Candidatus Midichloriaceae</taxon>
        <taxon>Candidatus Fokinia</taxon>
    </lineage>
</organism>
<comment type="catalytic activity">
    <reaction evidence="5">
        <text>diphosphate + H2O = 2 phosphate + H(+)</text>
        <dbReference type="Rhea" id="RHEA:24576"/>
        <dbReference type="ChEBI" id="CHEBI:15377"/>
        <dbReference type="ChEBI" id="CHEBI:15378"/>
        <dbReference type="ChEBI" id="CHEBI:33019"/>
        <dbReference type="ChEBI" id="CHEBI:43474"/>
        <dbReference type="EC" id="3.6.1.1"/>
    </reaction>
</comment>
<evidence type="ECO:0000256" key="3">
    <source>
        <dbReference type="ARBA" id="ARBA00022801"/>
    </source>
</evidence>
<dbReference type="PANTHER" id="PTHR10286">
    <property type="entry name" value="INORGANIC PYROPHOSPHATASE"/>
    <property type="match status" value="1"/>
</dbReference>
<dbReference type="InterPro" id="IPR036649">
    <property type="entry name" value="Pyrophosphatase_sf"/>
</dbReference>
<dbReference type="PROSITE" id="PS00387">
    <property type="entry name" value="PPASE"/>
    <property type="match status" value="1"/>
</dbReference>
<comment type="subunit">
    <text evidence="5">Homohexamer.</text>
</comment>
<accession>A0ABZ0URY1</accession>
<gene>
    <name evidence="5" type="primary">ppa</name>
    <name evidence="6" type="ORF">Fokcrypt_00432</name>
</gene>